<dbReference type="CDD" id="cd22231">
    <property type="entry name" value="RHH_NikR_HicB-like"/>
    <property type="match status" value="1"/>
</dbReference>
<dbReference type="Gene3D" id="3.30.70.1150">
    <property type="entry name" value="ACT-like. Chain A, domain 2"/>
    <property type="match status" value="1"/>
</dbReference>
<dbReference type="Gene3D" id="1.10.1220.10">
    <property type="entry name" value="Met repressor-like"/>
    <property type="match status" value="1"/>
</dbReference>
<dbReference type="AlphaFoldDB" id="A0A1H8CX90"/>
<keyword evidence="5 7" id="KW-0238">DNA-binding</keyword>
<evidence type="ECO:0000256" key="1">
    <source>
        <dbReference type="ARBA" id="ARBA00008478"/>
    </source>
</evidence>
<organism evidence="10 11">
    <name type="scientific">Nitrosomonas marina</name>
    <dbReference type="NCBI Taxonomy" id="917"/>
    <lineage>
        <taxon>Bacteria</taxon>
        <taxon>Pseudomonadati</taxon>
        <taxon>Pseudomonadota</taxon>
        <taxon>Betaproteobacteria</taxon>
        <taxon>Nitrosomonadales</taxon>
        <taxon>Nitrosomonadaceae</taxon>
        <taxon>Nitrosomonas</taxon>
    </lineage>
</organism>
<protein>
    <recommendedName>
        <fullName evidence="7">Putative nickel-responsive regulator</fullName>
    </recommendedName>
</protein>
<dbReference type="SUPFAM" id="SSF47598">
    <property type="entry name" value="Ribbon-helix-helix"/>
    <property type="match status" value="1"/>
</dbReference>
<dbReference type="InterPro" id="IPR050192">
    <property type="entry name" value="CopG/NikR_regulator"/>
</dbReference>
<keyword evidence="2 7" id="KW-0533">Nickel</keyword>
<dbReference type="GO" id="GO:0003677">
    <property type="term" value="F:DNA binding"/>
    <property type="evidence" value="ECO:0007669"/>
    <property type="project" value="UniProtKB-KW"/>
</dbReference>
<dbReference type="NCBIfam" id="NF002169">
    <property type="entry name" value="PRK01002.1"/>
    <property type="match status" value="1"/>
</dbReference>
<reference evidence="10 11" key="1">
    <citation type="submission" date="2016-10" db="EMBL/GenBank/DDBJ databases">
        <authorList>
            <person name="de Groot N.N."/>
        </authorList>
    </citation>
    <scope>NUCLEOTIDE SEQUENCE [LARGE SCALE GENOMIC DNA]</scope>
    <source>
        <strain evidence="10 11">Nm22</strain>
    </source>
</reference>
<evidence type="ECO:0000256" key="3">
    <source>
        <dbReference type="ARBA" id="ARBA00022723"/>
    </source>
</evidence>
<dbReference type="InterPro" id="IPR013321">
    <property type="entry name" value="Arc_rbn_hlx_hlx"/>
</dbReference>
<dbReference type="InterPro" id="IPR027271">
    <property type="entry name" value="Acetolactate_synth/TF_NikR_C"/>
</dbReference>
<dbReference type="Pfam" id="PF08753">
    <property type="entry name" value="NikR_C"/>
    <property type="match status" value="1"/>
</dbReference>
<dbReference type="NCBIfam" id="NF003381">
    <property type="entry name" value="PRK04460.1"/>
    <property type="match status" value="1"/>
</dbReference>
<dbReference type="PANTHER" id="PTHR34719:SF2">
    <property type="entry name" value="NICKEL-RESPONSIVE REGULATOR"/>
    <property type="match status" value="1"/>
</dbReference>
<feature type="domain" description="Ribbon-helix-helix protein CopG" evidence="8">
    <location>
        <begin position="2"/>
        <end position="43"/>
    </location>
</feature>
<proteinExistence type="inferred from homology"/>
<dbReference type="PANTHER" id="PTHR34719">
    <property type="entry name" value="NICKEL-RESPONSIVE REGULATOR"/>
    <property type="match status" value="1"/>
</dbReference>
<dbReference type="InterPro" id="IPR022988">
    <property type="entry name" value="Ni_resp_reg_NikR"/>
</dbReference>
<evidence type="ECO:0000313" key="11">
    <source>
        <dbReference type="Proteomes" id="UP000199459"/>
    </source>
</evidence>
<feature type="domain" description="Transcription factor NikR nickel binding C-terminal" evidence="9">
    <location>
        <begin position="54"/>
        <end position="129"/>
    </location>
</feature>
<dbReference type="OrthoDB" id="9806294at2"/>
<dbReference type="NCBIfam" id="NF002815">
    <property type="entry name" value="PRK02967.1"/>
    <property type="match status" value="1"/>
</dbReference>
<comment type="cofactor">
    <cofactor evidence="7">
        <name>Ni(2+)</name>
        <dbReference type="ChEBI" id="CHEBI:49786"/>
    </cofactor>
    <text evidence="7">Binds 1 nickel ion per subunit.</text>
</comment>
<evidence type="ECO:0000256" key="6">
    <source>
        <dbReference type="ARBA" id="ARBA00023163"/>
    </source>
</evidence>
<feature type="binding site" evidence="7">
    <location>
        <position position="88"/>
    </location>
    <ligand>
        <name>Ni(2+)</name>
        <dbReference type="ChEBI" id="CHEBI:49786"/>
    </ligand>
</feature>
<dbReference type="InterPro" id="IPR045865">
    <property type="entry name" value="ACT-like_dom_sf"/>
</dbReference>
<gene>
    <name evidence="10" type="ORF">SAMN05216325_105145</name>
</gene>
<evidence type="ECO:0000256" key="4">
    <source>
        <dbReference type="ARBA" id="ARBA00023015"/>
    </source>
</evidence>
<dbReference type="GO" id="GO:0010045">
    <property type="term" value="P:response to nickel cation"/>
    <property type="evidence" value="ECO:0007669"/>
    <property type="project" value="InterPro"/>
</dbReference>
<feature type="binding site" evidence="7">
    <location>
        <position position="77"/>
    </location>
    <ligand>
        <name>Ni(2+)</name>
        <dbReference type="ChEBI" id="CHEBI:49786"/>
    </ligand>
</feature>
<dbReference type="Proteomes" id="UP000199459">
    <property type="component" value="Unassembled WGS sequence"/>
</dbReference>
<dbReference type="InterPro" id="IPR014864">
    <property type="entry name" value="TF_NikR_Ni-bd_C"/>
</dbReference>
<evidence type="ECO:0000256" key="2">
    <source>
        <dbReference type="ARBA" id="ARBA00022596"/>
    </source>
</evidence>
<feature type="binding site" evidence="7">
    <location>
        <position position="96"/>
    </location>
    <ligand>
        <name>Ni(2+)</name>
        <dbReference type="ChEBI" id="CHEBI:49786"/>
    </ligand>
</feature>
<feature type="binding site" evidence="7">
    <location>
        <position position="90"/>
    </location>
    <ligand>
        <name>Ni(2+)</name>
        <dbReference type="ChEBI" id="CHEBI:49786"/>
    </ligand>
</feature>
<dbReference type="EMBL" id="FOCP01000005">
    <property type="protein sequence ID" value="SEM98797.1"/>
    <property type="molecule type" value="Genomic_DNA"/>
</dbReference>
<dbReference type="STRING" id="917.SAMN05216326_1357"/>
<dbReference type="HAMAP" id="MF_00476">
    <property type="entry name" value="NikR"/>
    <property type="match status" value="1"/>
</dbReference>
<dbReference type="InterPro" id="IPR002145">
    <property type="entry name" value="CopG"/>
</dbReference>
<comment type="function">
    <text evidence="7">Transcriptional regulator.</text>
</comment>
<evidence type="ECO:0000259" key="9">
    <source>
        <dbReference type="Pfam" id="PF08753"/>
    </source>
</evidence>
<comment type="similarity">
    <text evidence="1 7">Belongs to the transcriptional regulatory CopG/NikR family.</text>
</comment>
<evidence type="ECO:0000313" key="10">
    <source>
        <dbReference type="EMBL" id="SEM98797.1"/>
    </source>
</evidence>
<dbReference type="Pfam" id="PF01402">
    <property type="entry name" value="RHH_1"/>
    <property type="match status" value="1"/>
</dbReference>
<name>A0A1H8CX90_9PROT</name>
<evidence type="ECO:0000256" key="7">
    <source>
        <dbReference type="HAMAP-Rule" id="MF_00476"/>
    </source>
</evidence>
<evidence type="ECO:0000259" key="8">
    <source>
        <dbReference type="Pfam" id="PF01402"/>
    </source>
</evidence>
<dbReference type="GO" id="GO:0016151">
    <property type="term" value="F:nickel cation binding"/>
    <property type="evidence" value="ECO:0007669"/>
    <property type="project" value="UniProtKB-UniRule"/>
</dbReference>
<keyword evidence="6 7" id="KW-0804">Transcription</keyword>
<dbReference type="SUPFAM" id="SSF55021">
    <property type="entry name" value="ACT-like"/>
    <property type="match status" value="1"/>
</dbReference>
<keyword evidence="4 7" id="KW-0805">Transcription regulation</keyword>
<sequence>MKRFTISLDNQLSAQFDALMRSRGYTNRSEAVRDMIRELLENEHLKNENEGYCIASLSYIYNHHESDLANRITSVQHSHHDLTLSSLHVHLDHYNCLEVVILRGTIQNVSDFANQIIATRGVRHGKLFMVPIEIKQEHHSHEHLSHTHSNPLV</sequence>
<evidence type="ECO:0000256" key="5">
    <source>
        <dbReference type="ARBA" id="ARBA00023125"/>
    </source>
</evidence>
<accession>A0A1H8CX90</accession>
<dbReference type="InterPro" id="IPR010985">
    <property type="entry name" value="Ribbon_hlx_hlx"/>
</dbReference>
<dbReference type="RefSeq" id="WP_090629039.1">
    <property type="nucleotide sequence ID" value="NZ_FOCP01000005.1"/>
</dbReference>
<dbReference type="GO" id="GO:0003700">
    <property type="term" value="F:DNA-binding transcription factor activity"/>
    <property type="evidence" value="ECO:0007669"/>
    <property type="project" value="UniProtKB-UniRule"/>
</dbReference>
<keyword evidence="3 7" id="KW-0479">Metal-binding</keyword>